<keyword evidence="2" id="KW-1185">Reference proteome</keyword>
<dbReference type="Proteomes" id="UP000095282">
    <property type="component" value="Unplaced"/>
</dbReference>
<organism evidence="2 3">
    <name type="scientific">Caenorhabditis tropicalis</name>
    <dbReference type="NCBI Taxonomy" id="1561998"/>
    <lineage>
        <taxon>Eukaryota</taxon>
        <taxon>Metazoa</taxon>
        <taxon>Ecdysozoa</taxon>
        <taxon>Nematoda</taxon>
        <taxon>Chromadorea</taxon>
        <taxon>Rhabditida</taxon>
        <taxon>Rhabditina</taxon>
        <taxon>Rhabditomorpha</taxon>
        <taxon>Rhabditoidea</taxon>
        <taxon>Rhabditidae</taxon>
        <taxon>Peloderinae</taxon>
        <taxon>Caenorhabditis</taxon>
    </lineage>
</organism>
<evidence type="ECO:0000256" key="1">
    <source>
        <dbReference type="SAM" id="SignalP"/>
    </source>
</evidence>
<proteinExistence type="predicted"/>
<reference evidence="3" key="1">
    <citation type="submission" date="2016-11" db="UniProtKB">
        <authorList>
            <consortium name="WormBaseParasite"/>
        </authorList>
    </citation>
    <scope>IDENTIFICATION</scope>
</reference>
<sequence length="72" mass="8221">MGYVSVPGRLVLVLLAVRFLNDRYGLLGCPDLDGYESRKEEEEEEDEEFILPEHKICLSFSSDRPVSMVVET</sequence>
<feature type="signal peptide" evidence="1">
    <location>
        <begin position="1"/>
        <end position="22"/>
    </location>
</feature>
<dbReference type="WBParaSite" id="Csp11.Scaffold506.g2437.t1">
    <property type="protein sequence ID" value="Csp11.Scaffold506.g2437.t1"/>
    <property type="gene ID" value="Csp11.Scaffold506.g2437"/>
</dbReference>
<evidence type="ECO:0000313" key="2">
    <source>
        <dbReference type="Proteomes" id="UP000095282"/>
    </source>
</evidence>
<accession>A0A1I7T4X5</accession>
<feature type="chain" id="PRO_5009307102" evidence="1">
    <location>
        <begin position="23"/>
        <end position="72"/>
    </location>
</feature>
<keyword evidence="1" id="KW-0732">Signal</keyword>
<evidence type="ECO:0000313" key="3">
    <source>
        <dbReference type="WBParaSite" id="Csp11.Scaffold506.g2437.t1"/>
    </source>
</evidence>
<dbReference type="AlphaFoldDB" id="A0A1I7T4X5"/>
<name>A0A1I7T4X5_9PELO</name>
<protein>
    <submittedName>
        <fullName evidence="3">Secreted protein</fullName>
    </submittedName>
</protein>